<dbReference type="OrthoDB" id="277125at2"/>
<reference evidence="2 3" key="1">
    <citation type="journal article" date="2013" name="Genome Announc.">
        <title>Draft Genome Sequence of Desulfotignum phosphitoxidans DSM 13687 Strain FiPS-3.</title>
        <authorList>
            <person name="Poehlein A."/>
            <person name="Daniel R."/>
            <person name="Simeonova D.D."/>
        </authorList>
    </citation>
    <scope>NUCLEOTIDE SEQUENCE [LARGE SCALE GENOMIC DNA]</scope>
    <source>
        <strain evidence="2 3">DSM 13687</strain>
    </source>
</reference>
<comment type="caution">
    <text evidence="2">The sequence shown here is derived from an EMBL/GenBank/DDBJ whole genome shotgun (WGS) entry which is preliminary data.</text>
</comment>
<organism evidence="2 3">
    <name type="scientific">Desulfotignum phosphitoxidans DSM 13687</name>
    <dbReference type="NCBI Taxonomy" id="1286635"/>
    <lineage>
        <taxon>Bacteria</taxon>
        <taxon>Pseudomonadati</taxon>
        <taxon>Thermodesulfobacteriota</taxon>
        <taxon>Desulfobacteria</taxon>
        <taxon>Desulfobacterales</taxon>
        <taxon>Desulfobacteraceae</taxon>
        <taxon>Desulfotignum</taxon>
    </lineage>
</organism>
<dbReference type="GO" id="GO:0004497">
    <property type="term" value="F:monooxygenase activity"/>
    <property type="evidence" value="ECO:0007669"/>
    <property type="project" value="UniProtKB-KW"/>
</dbReference>
<dbReference type="InterPro" id="IPR011008">
    <property type="entry name" value="Dimeric_a/b-barrel"/>
</dbReference>
<dbReference type="Proteomes" id="UP000014216">
    <property type="component" value="Unassembled WGS sequence"/>
</dbReference>
<dbReference type="SUPFAM" id="SSF54909">
    <property type="entry name" value="Dimeric alpha+beta barrel"/>
    <property type="match status" value="1"/>
</dbReference>
<keyword evidence="2" id="KW-0560">Oxidoreductase</keyword>
<protein>
    <submittedName>
        <fullName evidence="2">ABM domain-containing antibiotic biosynthesis monooxygenase</fullName>
    </submittedName>
</protein>
<dbReference type="PROSITE" id="PS51725">
    <property type="entry name" value="ABM"/>
    <property type="match status" value="1"/>
</dbReference>
<evidence type="ECO:0000313" key="3">
    <source>
        <dbReference type="Proteomes" id="UP000014216"/>
    </source>
</evidence>
<sequence length="110" mass="12606">MIIVRTTLKVFPEKQLEVIQTLLSLIEPVGGEPGCNSCCVFCDIKDKHRLILLEEWETQKDLDQHIQSLRFGVLLGTRTLLCEPPQIQIHTVNKTQGMETVHAIRQNKEE</sequence>
<dbReference type="RefSeq" id="WP_006968719.1">
    <property type="nucleotide sequence ID" value="NZ_APJX01000018.1"/>
</dbReference>
<gene>
    <name evidence="2" type="ORF">Dpo_18c00040</name>
</gene>
<evidence type="ECO:0000313" key="2">
    <source>
        <dbReference type="EMBL" id="EMS77266.1"/>
    </source>
</evidence>
<feature type="domain" description="ABM" evidence="1">
    <location>
        <begin position="2"/>
        <end position="92"/>
    </location>
</feature>
<accession>S0G0T3</accession>
<name>S0G0T3_9BACT</name>
<proteinExistence type="predicted"/>
<dbReference type="Gene3D" id="3.30.70.100">
    <property type="match status" value="1"/>
</dbReference>
<dbReference type="InterPro" id="IPR007138">
    <property type="entry name" value="ABM_dom"/>
</dbReference>
<keyword evidence="3" id="KW-1185">Reference proteome</keyword>
<dbReference type="EMBL" id="APJX01000018">
    <property type="protein sequence ID" value="EMS77266.1"/>
    <property type="molecule type" value="Genomic_DNA"/>
</dbReference>
<keyword evidence="2" id="KW-0503">Monooxygenase</keyword>
<dbReference type="Pfam" id="PF03992">
    <property type="entry name" value="ABM"/>
    <property type="match status" value="1"/>
</dbReference>
<dbReference type="AlphaFoldDB" id="S0G0T3"/>
<evidence type="ECO:0000259" key="1">
    <source>
        <dbReference type="PROSITE" id="PS51725"/>
    </source>
</evidence>